<dbReference type="Proteomes" id="UP000828390">
    <property type="component" value="Unassembled WGS sequence"/>
</dbReference>
<protein>
    <submittedName>
        <fullName evidence="1">Uncharacterized protein</fullName>
    </submittedName>
</protein>
<evidence type="ECO:0000313" key="1">
    <source>
        <dbReference type="EMBL" id="KAH3771203.1"/>
    </source>
</evidence>
<name>A0A9D4E172_DREPO</name>
<dbReference type="AlphaFoldDB" id="A0A9D4E172"/>
<keyword evidence="2" id="KW-1185">Reference proteome</keyword>
<comment type="caution">
    <text evidence="1">The sequence shown here is derived from an EMBL/GenBank/DDBJ whole genome shotgun (WGS) entry which is preliminary data.</text>
</comment>
<organism evidence="1 2">
    <name type="scientific">Dreissena polymorpha</name>
    <name type="common">Zebra mussel</name>
    <name type="synonym">Mytilus polymorpha</name>
    <dbReference type="NCBI Taxonomy" id="45954"/>
    <lineage>
        <taxon>Eukaryota</taxon>
        <taxon>Metazoa</taxon>
        <taxon>Spiralia</taxon>
        <taxon>Lophotrochozoa</taxon>
        <taxon>Mollusca</taxon>
        <taxon>Bivalvia</taxon>
        <taxon>Autobranchia</taxon>
        <taxon>Heteroconchia</taxon>
        <taxon>Euheterodonta</taxon>
        <taxon>Imparidentia</taxon>
        <taxon>Neoheterodontei</taxon>
        <taxon>Myida</taxon>
        <taxon>Dreissenoidea</taxon>
        <taxon>Dreissenidae</taxon>
        <taxon>Dreissena</taxon>
    </lineage>
</organism>
<reference evidence="1" key="1">
    <citation type="journal article" date="2019" name="bioRxiv">
        <title>The Genome of the Zebra Mussel, Dreissena polymorpha: A Resource for Invasive Species Research.</title>
        <authorList>
            <person name="McCartney M.A."/>
            <person name="Auch B."/>
            <person name="Kono T."/>
            <person name="Mallez S."/>
            <person name="Zhang Y."/>
            <person name="Obille A."/>
            <person name="Becker A."/>
            <person name="Abrahante J.E."/>
            <person name="Garbe J."/>
            <person name="Badalamenti J.P."/>
            <person name="Herman A."/>
            <person name="Mangelson H."/>
            <person name="Liachko I."/>
            <person name="Sullivan S."/>
            <person name="Sone E.D."/>
            <person name="Koren S."/>
            <person name="Silverstein K.A.T."/>
            <person name="Beckman K.B."/>
            <person name="Gohl D.M."/>
        </authorList>
    </citation>
    <scope>NUCLEOTIDE SEQUENCE</scope>
    <source>
        <strain evidence="1">Duluth1</strain>
        <tissue evidence="1">Whole animal</tissue>
    </source>
</reference>
<proteinExistence type="predicted"/>
<dbReference type="EMBL" id="JAIWYP010000009">
    <property type="protein sequence ID" value="KAH3771203.1"/>
    <property type="molecule type" value="Genomic_DNA"/>
</dbReference>
<sequence>MENAFLTFAKNRESNTYFRSMPVTISRRNSTELFVSLRPLMNLHRRNSIDTESSLTVTNGMFGGATLAALTNGIYGLHIKDKNSKSSTHKFNPN</sequence>
<evidence type="ECO:0000313" key="2">
    <source>
        <dbReference type="Proteomes" id="UP000828390"/>
    </source>
</evidence>
<reference evidence="1" key="2">
    <citation type="submission" date="2020-11" db="EMBL/GenBank/DDBJ databases">
        <authorList>
            <person name="McCartney M.A."/>
            <person name="Auch B."/>
            <person name="Kono T."/>
            <person name="Mallez S."/>
            <person name="Becker A."/>
            <person name="Gohl D.M."/>
            <person name="Silverstein K.A.T."/>
            <person name="Koren S."/>
            <person name="Bechman K.B."/>
            <person name="Herman A."/>
            <person name="Abrahante J.E."/>
            <person name="Garbe J."/>
        </authorList>
    </citation>
    <scope>NUCLEOTIDE SEQUENCE</scope>
    <source>
        <strain evidence="1">Duluth1</strain>
        <tissue evidence="1">Whole animal</tissue>
    </source>
</reference>
<accession>A0A9D4E172</accession>
<gene>
    <name evidence="1" type="ORF">DPMN_172507</name>
</gene>